<dbReference type="EMBL" id="JAYGHT010000129">
    <property type="protein sequence ID" value="MEA5520919.1"/>
    <property type="molecule type" value="Genomic_DNA"/>
</dbReference>
<dbReference type="RefSeq" id="WP_323217484.1">
    <property type="nucleotide sequence ID" value="NZ_JAYGHT010000129.1"/>
</dbReference>
<keyword evidence="3" id="KW-1185">Reference proteome</keyword>
<dbReference type="Proteomes" id="UP001301728">
    <property type="component" value="Unassembled WGS sequence"/>
</dbReference>
<comment type="caution">
    <text evidence="2">The sequence shown here is derived from an EMBL/GenBank/DDBJ whole genome shotgun (WGS) entry which is preliminary data.</text>
</comment>
<organism evidence="2 3">
    <name type="scientific">Limnoraphis robusta CCNP1315</name>
    <dbReference type="NCBI Taxonomy" id="3110306"/>
    <lineage>
        <taxon>Bacteria</taxon>
        <taxon>Bacillati</taxon>
        <taxon>Cyanobacteriota</taxon>
        <taxon>Cyanophyceae</taxon>
        <taxon>Oscillatoriophycideae</taxon>
        <taxon>Oscillatoriales</taxon>
        <taxon>Sirenicapillariaceae</taxon>
        <taxon>Limnoraphis</taxon>
    </lineage>
</organism>
<dbReference type="CDD" id="cd07177">
    <property type="entry name" value="terB_like"/>
    <property type="match status" value="1"/>
</dbReference>
<reference evidence="2 3" key="1">
    <citation type="submission" date="2023-12" db="EMBL/GenBank/DDBJ databases">
        <title>Baltic Sea Cyanobacteria.</title>
        <authorList>
            <person name="Delbaje E."/>
            <person name="Fewer D.P."/>
            <person name="Shishido T.K."/>
        </authorList>
    </citation>
    <scope>NUCLEOTIDE SEQUENCE [LARGE SCALE GENOMIC DNA]</scope>
    <source>
        <strain evidence="2 3">CCNP 1315</strain>
    </source>
</reference>
<dbReference type="SUPFAM" id="SSF158682">
    <property type="entry name" value="TerB-like"/>
    <property type="match status" value="1"/>
</dbReference>
<dbReference type="Gene3D" id="1.10.3680.10">
    <property type="entry name" value="TerB-like"/>
    <property type="match status" value="1"/>
</dbReference>
<sequence>MTRTAQSPYTNEQTTAWLRGLLTLAWADGQFDQTEQEKIVSVTHELLGIDTDVSTLEPISAHELAATLGKGTKTADDFLKTAVMVALADGVYSVCEDDLLHQFCQALDLNDQVLKSLRHTLEDLEAAQAQTGSGILKPTEGHQLDVLHPVKHWLDDWDVNDPKVAHFICKMIPPQCPFERDVTLFGRKIVHIPPMCKINPLYEQLVGLRFRALSYLADDCSEDISKYI</sequence>
<dbReference type="Pfam" id="PF06967">
    <property type="entry name" value="Mo-nitro_C"/>
    <property type="match status" value="1"/>
</dbReference>
<evidence type="ECO:0000313" key="3">
    <source>
        <dbReference type="Proteomes" id="UP001301728"/>
    </source>
</evidence>
<evidence type="ECO:0000313" key="2">
    <source>
        <dbReference type="EMBL" id="MEA5520919.1"/>
    </source>
</evidence>
<gene>
    <name evidence="2" type="ORF">VB854_18435</name>
</gene>
<name>A0ABU5U195_9CYAN</name>
<evidence type="ECO:0000259" key="1">
    <source>
        <dbReference type="Pfam" id="PF06967"/>
    </source>
</evidence>
<dbReference type="InterPro" id="IPR029024">
    <property type="entry name" value="TerB-like"/>
</dbReference>
<feature type="domain" description="Mo-dependent nitrogenase C-terminal" evidence="1">
    <location>
        <begin position="146"/>
        <end position="228"/>
    </location>
</feature>
<protein>
    <submittedName>
        <fullName evidence="2">Mo-dependent nitrogenase C-terminal domain-containing protein</fullName>
    </submittedName>
</protein>
<accession>A0ABU5U195</accession>
<proteinExistence type="predicted"/>
<dbReference type="InterPro" id="IPR009717">
    <property type="entry name" value="Mo-dep_Nase_C"/>
</dbReference>